<accession>A0AC61QYP0</accession>
<evidence type="ECO:0000313" key="2">
    <source>
        <dbReference type="Proteomes" id="UP000307720"/>
    </source>
</evidence>
<protein>
    <submittedName>
        <fullName evidence="1">N-acetylmuramoyl-L-alanine amidase</fullName>
    </submittedName>
</protein>
<dbReference type="Proteomes" id="UP000307720">
    <property type="component" value="Unassembled WGS sequence"/>
</dbReference>
<comment type="caution">
    <text evidence="1">The sequence shown here is derived from an EMBL/GenBank/DDBJ whole genome shotgun (WGS) entry which is preliminary data.</text>
</comment>
<name>A0AC61QYP0_9FIRM</name>
<sequence>MGGVFMLKNAAGKENHMTHKIINAISSRNVPCWGNQKKYIAVHYLGVVGQAHDLASDGCGAHFYIYWDGTIYQRCSLDAVPWAVGTAGYYTQKHLEARNSNTISIEMCCKCDRNVASAEDKRWYFTKETQEACAWPVAKLRHEQGIPSTNVLRHYDIVNKTCLAPYVHNNGYKTIWTWTTFKQRAEEYFSAEQKRELKPGMKVKLTQDIALRDSVSTKPQQAGYVKYTQLSASAKKKCRRLSGNKAKLKKGGVVEIKKAVTAWDGSIWVQIKSGWLPAVVKGKYRVKAVL</sequence>
<proteinExistence type="predicted"/>
<gene>
    <name evidence="1" type="ORF">E5357_10440</name>
</gene>
<dbReference type="EMBL" id="SRZB01000023">
    <property type="protein sequence ID" value="TGX97977.1"/>
    <property type="molecule type" value="Genomic_DNA"/>
</dbReference>
<keyword evidence="2" id="KW-1185">Reference proteome</keyword>
<organism evidence="1 2">
    <name type="scientific">Hominisplanchenecus murintestinalis</name>
    <dbReference type="NCBI Taxonomy" id="2941517"/>
    <lineage>
        <taxon>Bacteria</taxon>
        <taxon>Bacillati</taxon>
        <taxon>Bacillota</taxon>
        <taxon>Clostridia</taxon>
        <taxon>Lachnospirales</taxon>
        <taxon>Lachnospiraceae</taxon>
        <taxon>Hominisplanchenecus</taxon>
    </lineage>
</organism>
<evidence type="ECO:0000313" key="1">
    <source>
        <dbReference type="EMBL" id="TGX97977.1"/>
    </source>
</evidence>
<reference evidence="1" key="1">
    <citation type="submission" date="2019-04" db="EMBL/GenBank/DDBJ databases">
        <title>Microbes associate with the intestines of laboratory mice.</title>
        <authorList>
            <person name="Navarre W."/>
            <person name="Wong E."/>
            <person name="Huang K."/>
            <person name="Tropini C."/>
            <person name="Ng K."/>
            <person name="Yu B."/>
        </authorList>
    </citation>
    <scope>NUCLEOTIDE SEQUENCE</scope>
    <source>
        <strain evidence="1">NM72_1-8</strain>
    </source>
</reference>